<accession>A0ABX2T2N4</accession>
<gene>
    <name evidence="4" type="ORF">HND93_01525</name>
</gene>
<dbReference type="SMART" id="SM01118">
    <property type="entry name" value="CYTH"/>
    <property type="match status" value="1"/>
</dbReference>
<dbReference type="SMART" id="SM00880">
    <property type="entry name" value="CHAD"/>
    <property type="match status" value="1"/>
</dbReference>
<name>A0ABX2T2N4_9PROT</name>
<dbReference type="InterPro" id="IPR038186">
    <property type="entry name" value="CHAD_dom_sf"/>
</dbReference>
<keyword evidence="5" id="KW-1185">Reference proteome</keyword>
<evidence type="ECO:0000259" key="3">
    <source>
        <dbReference type="PROSITE" id="PS51708"/>
    </source>
</evidence>
<dbReference type="PROSITE" id="PS51708">
    <property type="entry name" value="CHAD"/>
    <property type="match status" value="1"/>
</dbReference>
<dbReference type="CDD" id="cd07756">
    <property type="entry name" value="CYTH-like_Pase_CHAD"/>
    <property type="match status" value="1"/>
</dbReference>
<dbReference type="SUPFAM" id="SSF55154">
    <property type="entry name" value="CYTH-like phosphatases"/>
    <property type="match status" value="1"/>
</dbReference>
<dbReference type="PANTHER" id="PTHR39569:SF1">
    <property type="entry name" value="INORGANIC TRIPHOSPHATASE"/>
    <property type="match status" value="1"/>
</dbReference>
<reference evidence="4 5" key="1">
    <citation type="submission" date="2020-05" db="EMBL/GenBank/DDBJ databases">
        <title>Azospirillum oleiclasticum sp. nov, a nitrogen-fixing and heavy crude oil-emulsifying bacterium isolated from the crude oil of Yumen Oilfield.</title>
        <authorList>
            <person name="Wu D."/>
            <person name="Cai M."/>
            <person name="Zhang X."/>
        </authorList>
    </citation>
    <scope>NUCLEOTIDE SEQUENCE [LARGE SCALE GENOMIC DNA]</scope>
    <source>
        <strain evidence="4 5">ROY-1-1-2</strain>
    </source>
</reference>
<dbReference type="EMBL" id="JABFDB010000001">
    <property type="protein sequence ID" value="NYZ18376.1"/>
    <property type="molecule type" value="Genomic_DNA"/>
</dbReference>
<dbReference type="PANTHER" id="PTHR39569">
    <property type="entry name" value="INORGANIC TRIPHOSPHATASE"/>
    <property type="match status" value="1"/>
</dbReference>
<dbReference type="Pfam" id="PF05235">
    <property type="entry name" value="CHAD"/>
    <property type="match status" value="1"/>
</dbReference>
<feature type="domain" description="CYTH" evidence="2">
    <location>
        <begin position="31"/>
        <end position="237"/>
    </location>
</feature>
<dbReference type="Pfam" id="PF01928">
    <property type="entry name" value="CYTH"/>
    <property type="match status" value="1"/>
</dbReference>
<comment type="caution">
    <text evidence="4">The sequence shown here is derived from an EMBL/GenBank/DDBJ whole genome shotgun (WGS) entry which is preliminary data.</text>
</comment>
<sequence length="532" mass="57514">MGYLHSGSPGPARLHSVTTAPPTPPPPAAAAREVELKLQLDPRDLPRVAALPVLRSLCDEPPRTRRLRTVYHDTPDLRLASAGVALRVRQSGEGHIQALKTMAGESTDDSAGVAVRREWEWPLPGDRPDLSLLEGSGAGGMIPDEARARLRPLFVTDFMRTVLVVRPDSGTVIEVAIDDGAITAGDRTERISEVELELKAGRVVRLFELALALQRFVPMRIGTENKAEVGYRLVTGRKPRPVLPEPTALSPVATMAEAFRHVVRQGIRHTLANEPCALADGDPEGLHQIRVALRRLRIALKLFHPVTQSAETAELRAEIGWLSDRLAPARGWDALSALLDGADAGLVGAVAAARQGPLEDAVAALGSARASRLVLALGTWLEDGGWHARAAAETRALLDRPMKDSAGPWLTALHAKARRAGKTVGPSSAKDAEKLRRRLRRLGYAADFFRGLYPPAAARPFLDALHPVLATLDALHDADTGQHLLASLADGEPALRKPASAAARHLDRLADTHRKALPDVWRAWRDTPVFWG</sequence>
<dbReference type="Proteomes" id="UP000584642">
    <property type="component" value="Unassembled WGS sequence"/>
</dbReference>
<proteinExistence type="predicted"/>
<dbReference type="PROSITE" id="PS51707">
    <property type="entry name" value="CYTH"/>
    <property type="match status" value="1"/>
</dbReference>
<dbReference type="InterPro" id="IPR039013">
    <property type="entry name" value="YgiF"/>
</dbReference>
<feature type="domain" description="CHAD" evidence="3">
    <location>
        <begin position="252"/>
        <end position="529"/>
    </location>
</feature>
<evidence type="ECO:0000313" key="5">
    <source>
        <dbReference type="Proteomes" id="UP000584642"/>
    </source>
</evidence>
<organism evidence="4 5">
    <name type="scientific">Azospirillum oleiclasticum</name>
    <dbReference type="NCBI Taxonomy" id="2735135"/>
    <lineage>
        <taxon>Bacteria</taxon>
        <taxon>Pseudomonadati</taxon>
        <taxon>Pseudomonadota</taxon>
        <taxon>Alphaproteobacteria</taxon>
        <taxon>Rhodospirillales</taxon>
        <taxon>Azospirillaceae</taxon>
        <taxon>Azospirillum</taxon>
    </lineage>
</organism>
<dbReference type="Gene3D" id="2.40.320.10">
    <property type="entry name" value="Hypothetical Protein Pfu-838710-001"/>
    <property type="match status" value="1"/>
</dbReference>
<evidence type="ECO:0000259" key="2">
    <source>
        <dbReference type="PROSITE" id="PS51707"/>
    </source>
</evidence>
<dbReference type="InterPro" id="IPR033469">
    <property type="entry name" value="CYTH-like_dom_sf"/>
</dbReference>
<dbReference type="Gene3D" id="1.40.20.10">
    <property type="entry name" value="CHAD domain"/>
    <property type="match status" value="1"/>
</dbReference>
<dbReference type="InterPro" id="IPR007899">
    <property type="entry name" value="CHAD_dom"/>
</dbReference>
<feature type="region of interest" description="Disordered" evidence="1">
    <location>
        <begin position="1"/>
        <end position="30"/>
    </location>
</feature>
<evidence type="ECO:0000256" key="1">
    <source>
        <dbReference type="SAM" id="MobiDB-lite"/>
    </source>
</evidence>
<dbReference type="InterPro" id="IPR023577">
    <property type="entry name" value="CYTH_domain"/>
</dbReference>
<protein>
    <submittedName>
        <fullName evidence="4">CHAD domain-containing protein</fullName>
    </submittedName>
</protein>
<evidence type="ECO:0000313" key="4">
    <source>
        <dbReference type="EMBL" id="NYZ18376.1"/>
    </source>
</evidence>